<gene>
    <name evidence="1" type="ORF">RHAB21_02773</name>
</gene>
<protein>
    <submittedName>
        <fullName evidence="1">Uncharacterized protein</fullName>
    </submittedName>
</protein>
<dbReference type="Proteomes" id="UP000601041">
    <property type="component" value="Unassembled WGS sequence"/>
</dbReference>
<dbReference type="RefSeq" id="WP_142587988.1">
    <property type="nucleotide sequence ID" value="NZ_CABFWE030000005.1"/>
</dbReference>
<evidence type="ECO:0000313" key="2">
    <source>
        <dbReference type="Proteomes" id="UP000601041"/>
    </source>
</evidence>
<comment type="caution">
    <text evidence="1">The sequence shown here is derived from an EMBL/GenBank/DDBJ whole genome shotgun (WGS) entry which is preliminary data.</text>
</comment>
<evidence type="ECO:0000313" key="1">
    <source>
        <dbReference type="EMBL" id="CAD7038317.1"/>
    </source>
</evidence>
<reference evidence="1 2" key="1">
    <citation type="submission" date="2020-11" db="EMBL/GenBank/DDBJ databases">
        <authorList>
            <person name="Lassalle F."/>
        </authorList>
    </citation>
    <scope>NUCLEOTIDE SEQUENCE [LARGE SCALE GENOMIC DNA]</scope>
    <source>
        <strain evidence="1 2">AB21</strain>
    </source>
</reference>
<dbReference type="EMBL" id="CABFWE030000005">
    <property type="protein sequence ID" value="CAD7038317.1"/>
    <property type="molecule type" value="Genomic_DNA"/>
</dbReference>
<dbReference type="NCBIfam" id="NF041856">
    <property type="entry name" value="CrpP_rel_fam"/>
    <property type="match status" value="1"/>
</dbReference>
<dbReference type="InterPro" id="IPR049847">
    <property type="entry name" value="CrpP-rel"/>
</dbReference>
<name>A0ABM8PMR6_9HYPH</name>
<keyword evidence="2" id="KW-1185">Reference proteome</keyword>
<sequence length="67" mass="7617">MSLETLVSHQQEGIAARLRGLGHDSNPFLARELLPQATGEPAEEWRSKAEAWLFGWLIENAWRQDDS</sequence>
<accession>A0ABM8PMR6</accession>
<organism evidence="1 2">
    <name type="scientific">Pseudorhizobium halotolerans</name>
    <dbReference type="NCBI Taxonomy" id="1233081"/>
    <lineage>
        <taxon>Bacteria</taxon>
        <taxon>Pseudomonadati</taxon>
        <taxon>Pseudomonadota</taxon>
        <taxon>Alphaproteobacteria</taxon>
        <taxon>Hyphomicrobiales</taxon>
        <taxon>Rhizobiaceae</taxon>
        <taxon>Rhizobium/Agrobacterium group</taxon>
        <taxon>Pseudorhizobium</taxon>
    </lineage>
</organism>
<proteinExistence type="predicted"/>